<dbReference type="RefSeq" id="WP_111371350.1">
    <property type="nucleotide sequence ID" value="NZ_CP029480.1"/>
</dbReference>
<gene>
    <name evidence="1" type="ORF">DJ013_08595</name>
</gene>
<dbReference type="InterPro" id="IPR055015">
    <property type="entry name" value="GCX_COOH"/>
</dbReference>
<evidence type="ECO:0000313" key="2">
    <source>
        <dbReference type="Proteomes" id="UP000249873"/>
    </source>
</evidence>
<reference evidence="1 2" key="1">
    <citation type="submission" date="2018-05" db="EMBL/GenBank/DDBJ databases">
        <title>Complete genome sequence of Arcticibacterium luteifluviistationis SM1504T, a cytophagaceae bacterium isolated from Arctic surface seawater.</title>
        <authorList>
            <person name="Li Y."/>
            <person name="Qin Q.-L."/>
        </authorList>
    </citation>
    <scope>NUCLEOTIDE SEQUENCE [LARGE SCALE GENOMIC DNA]</scope>
    <source>
        <strain evidence="1 2">SM1504</strain>
    </source>
</reference>
<evidence type="ECO:0008006" key="3">
    <source>
        <dbReference type="Google" id="ProtNLM"/>
    </source>
</evidence>
<dbReference type="AlphaFoldDB" id="A0A2Z4GAX6"/>
<proteinExistence type="predicted"/>
<sequence>MNNSKRLVFGFCILISSQIHAQIPNLGVEIKLNLNSIKNTINDEKGSADFILNLPMPDGEFQVFNLKTSNIMDNQPSNIQTIEGVSLDGLAKIRLAITPSALTGIMQYENGYYLIEAIDQKEGRYTIYNMNDSGLGNCGTAEFDESKLVKRNGKVLSTGLFPIGTQLRKYRFAGAATGEMTDSLGTQTAARDKIVAIMNAANLIYELEAAVSFQVVEKTTNLNLIFTDGATDPFNVDTNFGSAYDSQDGFDILNGNSSLIYGDYDMGHTFHVYSSGGGGGSGGGSPCVNATKSVGWTEFGKTTSLGSIVGLFAHEVGHQFGMGHTYNATGGSDIGATFCTGGWSSSASVEPGSGTTIMGYGGNCSNNTNGSLQSYVLTSPNNESYFHAKSLDQMFTKMASVSNCFTNTATNNNTPIVSAGAAATIPKGTPFILTGSATDANTASNLLTYNWSQIDVAATNDAGALGSINGIGGYNAVNSTTAPLFRSRISSSPSRTFPDLSFILNNANNPSDNEGEDLPQVARIMNFRLTVRDNVLGGGGVDSDVRTITVDNSGPFQVSSQNGPTLWFQSESKTITWDVNGTNVAPVSCTNVNILISTDGGTSFSSLVANTANDGTETITVPNTPSANVRIKIEAVGNIFFDINNGSITISNGTCTPETSQLADASAVSAAVGSSNLNLNLLAVGSSIPGFSGSIETTDPTSNLSFEKAGACSGPSNSNRFDDYSFSVTTAGTFTFNLSGTGGNLLNLYSAAYNSSNVCTNWLASTGVYDNANNWVSLNSSMSKDLSPGTYYLVASSFSSTLPTLPAGYGVTVSGGTIYSQVPSSGSRYDYTFMIYNTGTSMVVGFSTTADLSLYNAGTYAVYGISYGGGLDLSPYIGQSLAAVQAAISNSKLCGKLSTNNKPVTIVGPCPPNLTHVSTTNDFSSGTQTFQTSNTTGTGLISATNDITGGNITYDAGKRVELKPGFSAISIPGNPAVFLAKIGGCE</sequence>
<dbReference type="Gene3D" id="2.60.120.380">
    <property type="match status" value="1"/>
</dbReference>
<dbReference type="EMBL" id="CP029480">
    <property type="protein sequence ID" value="AWV98225.1"/>
    <property type="molecule type" value="Genomic_DNA"/>
</dbReference>
<protein>
    <recommendedName>
        <fullName evidence="3">Peptidase M12B domain-containing protein</fullName>
    </recommendedName>
</protein>
<evidence type="ECO:0000313" key="1">
    <source>
        <dbReference type="EMBL" id="AWV98225.1"/>
    </source>
</evidence>
<name>A0A2Z4GAX6_9BACT</name>
<dbReference type="Gene3D" id="3.40.390.10">
    <property type="entry name" value="Collagenase (Catalytic Domain)"/>
    <property type="match status" value="1"/>
</dbReference>
<dbReference type="InterPro" id="IPR024079">
    <property type="entry name" value="MetalloPept_cat_dom_sf"/>
</dbReference>
<dbReference type="NCBIfam" id="NF045639">
    <property type="entry name" value="GCX_COOH"/>
    <property type="match status" value="1"/>
</dbReference>
<keyword evidence="2" id="KW-1185">Reference proteome</keyword>
<dbReference type="OrthoDB" id="9792152at2"/>
<organism evidence="1 2">
    <name type="scientific">Arcticibacterium luteifluviistationis</name>
    <dbReference type="NCBI Taxonomy" id="1784714"/>
    <lineage>
        <taxon>Bacteria</taxon>
        <taxon>Pseudomonadati</taxon>
        <taxon>Bacteroidota</taxon>
        <taxon>Cytophagia</taxon>
        <taxon>Cytophagales</taxon>
        <taxon>Leadbetterellaceae</taxon>
        <taxon>Arcticibacterium</taxon>
    </lineage>
</organism>
<dbReference type="SUPFAM" id="SSF55486">
    <property type="entry name" value="Metalloproteases ('zincins'), catalytic domain"/>
    <property type="match status" value="1"/>
</dbReference>
<dbReference type="GO" id="GO:0008237">
    <property type="term" value="F:metallopeptidase activity"/>
    <property type="evidence" value="ECO:0007669"/>
    <property type="project" value="InterPro"/>
</dbReference>
<dbReference type="Pfam" id="PF13583">
    <property type="entry name" value="Reprolysin_4"/>
    <property type="match status" value="1"/>
</dbReference>
<dbReference type="KEGG" id="als:DJ013_08595"/>
<dbReference type="Proteomes" id="UP000249873">
    <property type="component" value="Chromosome"/>
</dbReference>
<accession>A0A2Z4GAX6</accession>